<dbReference type="InterPro" id="IPR001254">
    <property type="entry name" value="Trypsin_dom"/>
</dbReference>
<feature type="chain" id="PRO_5042487772" evidence="5">
    <location>
        <begin position="22"/>
        <end position="397"/>
    </location>
</feature>
<dbReference type="GO" id="GO:0004252">
    <property type="term" value="F:serine-type endopeptidase activity"/>
    <property type="evidence" value="ECO:0007669"/>
    <property type="project" value="InterPro"/>
</dbReference>
<dbReference type="GeneID" id="105360361"/>
<gene>
    <name evidence="8" type="primary">LOC105360361</name>
</gene>
<dbReference type="InterPro" id="IPR009003">
    <property type="entry name" value="Peptidase_S1_PA"/>
</dbReference>
<dbReference type="PANTHER" id="PTHR24276:SF94">
    <property type="entry name" value="AT20289P-RELATED"/>
    <property type="match status" value="1"/>
</dbReference>
<dbReference type="InterPro" id="IPR043504">
    <property type="entry name" value="Peptidase_S1_PA_chymotrypsin"/>
</dbReference>
<dbReference type="RefSeq" id="XP_011495553.1">
    <property type="nucleotide sequence ID" value="XM_011497251.1"/>
</dbReference>
<dbReference type="PROSITE" id="PS50240">
    <property type="entry name" value="TRYPSIN_DOM"/>
    <property type="match status" value="1"/>
</dbReference>
<keyword evidence="1" id="KW-0645">Protease</keyword>
<organism evidence="7 8">
    <name type="scientific">Ceratosolen solmsi marchali</name>
    <dbReference type="NCBI Taxonomy" id="326594"/>
    <lineage>
        <taxon>Eukaryota</taxon>
        <taxon>Metazoa</taxon>
        <taxon>Ecdysozoa</taxon>
        <taxon>Arthropoda</taxon>
        <taxon>Hexapoda</taxon>
        <taxon>Insecta</taxon>
        <taxon>Pterygota</taxon>
        <taxon>Neoptera</taxon>
        <taxon>Endopterygota</taxon>
        <taxon>Hymenoptera</taxon>
        <taxon>Apocrita</taxon>
        <taxon>Proctotrupomorpha</taxon>
        <taxon>Chalcidoidea</taxon>
        <taxon>Agaonidae</taxon>
        <taxon>Agaoninae</taxon>
        <taxon>Ceratosolen</taxon>
    </lineage>
</organism>
<keyword evidence="3" id="KW-0720">Serine protease</keyword>
<keyword evidence="5" id="KW-0732">Signal</keyword>
<evidence type="ECO:0000256" key="3">
    <source>
        <dbReference type="ARBA" id="ARBA00022825"/>
    </source>
</evidence>
<dbReference type="AlphaFoldDB" id="A0AAJ6YCV3"/>
<dbReference type="Proteomes" id="UP000695007">
    <property type="component" value="Unplaced"/>
</dbReference>
<evidence type="ECO:0000313" key="7">
    <source>
        <dbReference type="Proteomes" id="UP000695007"/>
    </source>
</evidence>
<dbReference type="SUPFAM" id="SSF50494">
    <property type="entry name" value="Trypsin-like serine proteases"/>
    <property type="match status" value="2"/>
</dbReference>
<evidence type="ECO:0000256" key="1">
    <source>
        <dbReference type="ARBA" id="ARBA00022670"/>
    </source>
</evidence>
<accession>A0AAJ6YCV3</accession>
<evidence type="ECO:0000256" key="2">
    <source>
        <dbReference type="ARBA" id="ARBA00022801"/>
    </source>
</evidence>
<protein>
    <submittedName>
        <fullName evidence="8">Uncharacterized protein LOC105360361</fullName>
    </submittedName>
</protein>
<sequence>MYLLVIAGFLILCHHYDSTSASPIVGLNVRFAQIDEFPYVASIKRSNINNIHPETDHLCTGVLVSPRDVLTVDHCFYLASNQHVEIIIGRNNIRHGRIFHVSWWMSYNEWITVRHVTPQYINNDITMIRLTSMVPSSINPVSLWPFPDINLFGKTATVAAFGTSEFGVRTRLMETAELKIITRTECQNIIERFHSTRYQINEKYLCARSTPFTILTNDNSGAAVLFQDMLVGIHRGTYPDQTWNNHEDKLTENVNEMIVPAELSRIPDTMLGHLTGVVAAFGREIRDHISNFMETASLIVLSRRTCETRLRRMREEFIVTENVVCGANKPVVLMSKGNRGAPLIQNGRLLGIYRDLIPAGGDEYAPNKINLFIKMYTSSTVAKKETLKINVLHIVYE</sequence>
<keyword evidence="2" id="KW-0378">Hydrolase</keyword>
<dbReference type="KEGG" id="csol:105360361"/>
<feature type="signal peptide" evidence="5">
    <location>
        <begin position="1"/>
        <end position="21"/>
    </location>
</feature>
<evidence type="ECO:0000313" key="8">
    <source>
        <dbReference type="RefSeq" id="XP_011495553.1"/>
    </source>
</evidence>
<dbReference type="SMART" id="SM00020">
    <property type="entry name" value="Tryp_SPc"/>
    <property type="match status" value="1"/>
</dbReference>
<dbReference type="PANTHER" id="PTHR24276">
    <property type="entry name" value="POLYSERASE-RELATED"/>
    <property type="match status" value="1"/>
</dbReference>
<dbReference type="Gene3D" id="2.40.10.10">
    <property type="entry name" value="Trypsin-like serine proteases"/>
    <property type="match status" value="2"/>
</dbReference>
<evidence type="ECO:0000256" key="4">
    <source>
        <dbReference type="ARBA" id="ARBA00023157"/>
    </source>
</evidence>
<dbReference type="GO" id="GO:0006508">
    <property type="term" value="P:proteolysis"/>
    <property type="evidence" value="ECO:0007669"/>
    <property type="project" value="UniProtKB-KW"/>
</dbReference>
<evidence type="ECO:0000256" key="5">
    <source>
        <dbReference type="SAM" id="SignalP"/>
    </source>
</evidence>
<proteinExistence type="predicted"/>
<reference evidence="8" key="1">
    <citation type="submission" date="2025-08" db="UniProtKB">
        <authorList>
            <consortium name="RefSeq"/>
        </authorList>
    </citation>
    <scope>IDENTIFICATION</scope>
</reference>
<feature type="domain" description="Peptidase S1" evidence="6">
    <location>
        <begin position="24"/>
        <end position="294"/>
    </location>
</feature>
<keyword evidence="4" id="KW-1015">Disulfide bond</keyword>
<name>A0AAJ6YCV3_9HYME</name>
<evidence type="ECO:0000259" key="6">
    <source>
        <dbReference type="PROSITE" id="PS50240"/>
    </source>
</evidence>
<dbReference type="InterPro" id="IPR050430">
    <property type="entry name" value="Peptidase_S1"/>
</dbReference>
<keyword evidence="7" id="KW-1185">Reference proteome</keyword>
<dbReference type="Pfam" id="PF00089">
    <property type="entry name" value="Trypsin"/>
    <property type="match status" value="2"/>
</dbReference>